<keyword evidence="4" id="KW-1185">Reference proteome</keyword>
<evidence type="ECO:0000313" key="3">
    <source>
        <dbReference type="EMBL" id="ABW26026.1"/>
    </source>
</evidence>
<reference evidence="3 4" key="1">
    <citation type="journal article" date="2008" name="Proc. Natl. Acad. Sci. U.S.A.">
        <title>Niche adaptation and genome expansion in the chlorophyll d-producing cyanobacterium Acaryochloris marina.</title>
        <authorList>
            <person name="Swingley W.D."/>
            <person name="Chen M."/>
            <person name="Cheung P.C."/>
            <person name="Conrad A.L."/>
            <person name="Dejesa L.C."/>
            <person name="Hao J."/>
            <person name="Honchak B.M."/>
            <person name="Karbach L.E."/>
            <person name="Kurdoglu A."/>
            <person name="Lahiri S."/>
            <person name="Mastrian S.D."/>
            <person name="Miyashita H."/>
            <person name="Page L."/>
            <person name="Ramakrishna P."/>
            <person name="Satoh S."/>
            <person name="Sattley W.M."/>
            <person name="Shimada Y."/>
            <person name="Taylor H.L."/>
            <person name="Tomo T."/>
            <person name="Tsuchiya T."/>
            <person name="Wang Z.T."/>
            <person name="Raymond J."/>
            <person name="Mimuro M."/>
            <person name="Blankenship R.E."/>
            <person name="Touchman J.W."/>
        </authorList>
    </citation>
    <scope>NUCLEOTIDE SEQUENCE [LARGE SCALE GENOMIC DNA]</scope>
    <source>
        <strain evidence="4">MBIC 11017</strain>
    </source>
</reference>
<dbReference type="KEGG" id="amr:AM1_0984"/>
<dbReference type="Proteomes" id="UP000000268">
    <property type="component" value="Chromosome"/>
</dbReference>
<sequence>MKSSSRLIGAIAFLSAVLSWGCSPPIQAPHRPRQTASLTPAVESSTPTPELPRVDAFPQLQPCLVDLEGPLLLPLELTPSAHISSQTAYYVAYSTKTLADSKDIGKVKALRTLALTAGQCQILTLDQAQTLAKQALKNNRNYQEQLALHQGNQGLAWSAMVNRWERDHYVSGPGDHPLVLSLEEIWMAKTLNLDLPDYLPVYARP</sequence>
<proteinExistence type="predicted"/>
<accession>B0C0Q2</accession>
<organism evidence="3 4">
    <name type="scientific">Acaryochloris marina (strain MBIC 11017)</name>
    <dbReference type="NCBI Taxonomy" id="329726"/>
    <lineage>
        <taxon>Bacteria</taxon>
        <taxon>Bacillati</taxon>
        <taxon>Cyanobacteriota</taxon>
        <taxon>Cyanophyceae</taxon>
        <taxon>Acaryochloridales</taxon>
        <taxon>Acaryochloridaceae</taxon>
        <taxon>Acaryochloris</taxon>
    </lineage>
</organism>
<keyword evidence="1" id="KW-0175">Coiled coil</keyword>
<dbReference type="RefSeq" id="WP_012161588.1">
    <property type="nucleotide sequence ID" value="NC_009925.1"/>
</dbReference>
<dbReference type="STRING" id="329726.AM1_0984"/>
<dbReference type="HOGENOM" id="CLU_1335120_0_0_3"/>
<protein>
    <submittedName>
        <fullName evidence="3">Uncharacterized protein</fullName>
    </submittedName>
</protein>
<evidence type="ECO:0000256" key="1">
    <source>
        <dbReference type="SAM" id="Coils"/>
    </source>
</evidence>
<dbReference type="AlphaFoldDB" id="B0C0Q2"/>
<evidence type="ECO:0000313" key="4">
    <source>
        <dbReference type="Proteomes" id="UP000000268"/>
    </source>
</evidence>
<evidence type="ECO:0000256" key="2">
    <source>
        <dbReference type="SAM" id="MobiDB-lite"/>
    </source>
</evidence>
<gene>
    <name evidence="3" type="ordered locus">AM1_0984</name>
</gene>
<name>B0C0Q2_ACAM1</name>
<feature type="region of interest" description="Disordered" evidence="2">
    <location>
        <begin position="29"/>
        <end position="53"/>
    </location>
</feature>
<feature type="compositionally biased region" description="Polar residues" evidence="2">
    <location>
        <begin position="34"/>
        <end position="48"/>
    </location>
</feature>
<feature type="coiled-coil region" evidence="1">
    <location>
        <begin position="125"/>
        <end position="152"/>
    </location>
</feature>
<dbReference type="EMBL" id="CP000828">
    <property type="protein sequence ID" value="ABW26026.1"/>
    <property type="molecule type" value="Genomic_DNA"/>
</dbReference>